<keyword evidence="2" id="KW-1185">Reference proteome</keyword>
<evidence type="ECO:0000313" key="2">
    <source>
        <dbReference type="Proteomes" id="UP000436088"/>
    </source>
</evidence>
<accession>A0A6A3C3Q1</accession>
<proteinExistence type="predicted"/>
<dbReference type="EMBL" id="VEPZ02000524">
    <property type="protein sequence ID" value="KAE8723414.1"/>
    <property type="molecule type" value="Genomic_DNA"/>
</dbReference>
<dbReference type="Proteomes" id="UP000436088">
    <property type="component" value="Unassembled WGS sequence"/>
</dbReference>
<evidence type="ECO:0000313" key="1">
    <source>
        <dbReference type="EMBL" id="KAE8723414.1"/>
    </source>
</evidence>
<protein>
    <submittedName>
        <fullName evidence="1">Uncharacterized protein</fullName>
    </submittedName>
</protein>
<reference evidence="1" key="1">
    <citation type="submission" date="2019-09" db="EMBL/GenBank/DDBJ databases">
        <title>Draft genome information of white flower Hibiscus syriacus.</title>
        <authorList>
            <person name="Kim Y.-M."/>
        </authorList>
    </citation>
    <scope>NUCLEOTIDE SEQUENCE [LARGE SCALE GENOMIC DNA]</scope>
    <source>
        <strain evidence="1">YM2019G1</strain>
    </source>
</reference>
<name>A0A6A3C3Q1_HIBSY</name>
<sequence length="76" mass="8861">MPMKSVGYVEALRAHCSTNPSDSYFYFLDEEAKPRDFNQSCTVIAQVPIMFRSIRDRSTSDIYQRLLMGVEMSWKD</sequence>
<gene>
    <name evidence="1" type="ORF">F3Y22_tig00012420pilonHSYRG00014</name>
</gene>
<organism evidence="1 2">
    <name type="scientific">Hibiscus syriacus</name>
    <name type="common">Rose of Sharon</name>
    <dbReference type="NCBI Taxonomy" id="106335"/>
    <lineage>
        <taxon>Eukaryota</taxon>
        <taxon>Viridiplantae</taxon>
        <taxon>Streptophyta</taxon>
        <taxon>Embryophyta</taxon>
        <taxon>Tracheophyta</taxon>
        <taxon>Spermatophyta</taxon>
        <taxon>Magnoliopsida</taxon>
        <taxon>eudicotyledons</taxon>
        <taxon>Gunneridae</taxon>
        <taxon>Pentapetalae</taxon>
        <taxon>rosids</taxon>
        <taxon>malvids</taxon>
        <taxon>Malvales</taxon>
        <taxon>Malvaceae</taxon>
        <taxon>Malvoideae</taxon>
        <taxon>Hibiscus</taxon>
    </lineage>
</organism>
<comment type="caution">
    <text evidence="1">The sequence shown here is derived from an EMBL/GenBank/DDBJ whole genome shotgun (WGS) entry which is preliminary data.</text>
</comment>
<dbReference type="AlphaFoldDB" id="A0A6A3C3Q1"/>